<feature type="region of interest" description="Disordered" evidence="1">
    <location>
        <begin position="41"/>
        <end position="76"/>
    </location>
</feature>
<proteinExistence type="predicted"/>
<name>A0A0A9DEL4_ARUDO</name>
<reference evidence="2" key="1">
    <citation type="submission" date="2014-09" db="EMBL/GenBank/DDBJ databases">
        <authorList>
            <person name="Magalhaes I.L.F."/>
            <person name="Oliveira U."/>
            <person name="Santos F.R."/>
            <person name="Vidigal T.H.D.A."/>
            <person name="Brescovit A.D."/>
            <person name="Santos A.J."/>
        </authorList>
    </citation>
    <scope>NUCLEOTIDE SEQUENCE</scope>
    <source>
        <tissue evidence="2">Shoot tissue taken approximately 20 cm above the soil surface</tissue>
    </source>
</reference>
<evidence type="ECO:0000256" key="1">
    <source>
        <dbReference type="SAM" id="MobiDB-lite"/>
    </source>
</evidence>
<reference evidence="2" key="2">
    <citation type="journal article" date="2015" name="Data Brief">
        <title>Shoot transcriptome of the giant reed, Arundo donax.</title>
        <authorList>
            <person name="Barrero R.A."/>
            <person name="Guerrero F.D."/>
            <person name="Moolhuijzen P."/>
            <person name="Goolsby J.A."/>
            <person name="Tidwell J."/>
            <person name="Bellgard S.E."/>
            <person name="Bellgard M.I."/>
        </authorList>
    </citation>
    <scope>NUCLEOTIDE SEQUENCE</scope>
    <source>
        <tissue evidence="2">Shoot tissue taken approximately 20 cm above the soil surface</tissue>
    </source>
</reference>
<evidence type="ECO:0000313" key="2">
    <source>
        <dbReference type="EMBL" id="JAD82187.1"/>
    </source>
</evidence>
<organism evidence="2">
    <name type="scientific">Arundo donax</name>
    <name type="common">Giant reed</name>
    <name type="synonym">Donax arundinaceus</name>
    <dbReference type="NCBI Taxonomy" id="35708"/>
    <lineage>
        <taxon>Eukaryota</taxon>
        <taxon>Viridiplantae</taxon>
        <taxon>Streptophyta</taxon>
        <taxon>Embryophyta</taxon>
        <taxon>Tracheophyta</taxon>
        <taxon>Spermatophyta</taxon>
        <taxon>Magnoliopsida</taxon>
        <taxon>Liliopsida</taxon>
        <taxon>Poales</taxon>
        <taxon>Poaceae</taxon>
        <taxon>PACMAD clade</taxon>
        <taxon>Arundinoideae</taxon>
        <taxon>Arundineae</taxon>
        <taxon>Arundo</taxon>
    </lineage>
</organism>
<accession>A0A0A9DEL4</accession>
<sequence length="76" mass="7851">MKRKKGMTKSATVTPSHGEWFIAGRNAPASSTMIISSTVIPRNTSSETSRCRGGADADDGEGPAASLGGAWPLGWS</sequence>
<dbReference type="EMBL" id="GBRH01215708">
    <property type="protein sequence ID" value="JAD82187.1"/>
    <property type="molecule type" value="Transcribed_RNA"/>
</dbReference>
<dbReference type="AlphaFoldDB" id="A0A0A9DEL4"/>
<protein>
    <submittedName>
        <fullName evidence="2">Uncharacterized protein</fullName>
    </submittedName>
</protein>